<keyword evidence="3" id="KW-1185">Reference proteome</keyword>
<reference evidence="2" key="1">
    <citation type="submission" date="2020-08" db="EMBL/GenBank/DDBJ databases">
        <title>Genome sequencing and assembly of the red palm weevil Rhynchophorus ferrugineus.</title>
        <authorList>
            <person name="Dias G.B."/>
            <person name="Bergman C.M."/>
            <person name="Manee M."/>
        </authorList>
    </citation>
    <scope>NUCLEOTIDE SEQUENCE</scope>
    <source>
        <strain evidence="2">AA-2017</strain>
        <tissue evidence="2">Whole larva</tissue>
    </source>
</reference>
<dbReference type="Proteomes" id="UP000625711">
    <property type="component" value="Unassembled WGS sequence"/>
</dbReference>
<dbReference type="OrthoDB" id="660555at2759"/>
<comment type="caution">
    <text evidence="2">The sequence shown here is derived from an EMBL/GenBank/DDBJ whole genome shotgun (WGS) entry which is preliminary data.</text>
</comment>
<feature type="region of interest" description="Disordered" evidence="1">
    <location>
        <begin position="117"/>
        <end position="184"/>
    </location>
</feature>
<organism evidence="2 3">
    <name type="scientific">Rhynchophorus ferrugineus</name>
    <name type="common">Red palm weevil</name>
    <name type="synonym">Curculio ferrugineus</name>
    <dbReference type="NCBI Taxonomy" id="354439"/>
    <lineage>
        <taxon>Eukaryota</taxon>
        <taxon>Metazoa</taxon>
        <taxon>Ecdysozoa</taxon>
        <taxon>Arthropoda</taxon>
        <taxon>Hexapoda</taxon>
        <taxon>Insecta</taxon>
        <taxon>Pterygota</taxon>
        <taxon>Neoptera</taxon>
        <taxon>Endopterygota</taxon>
        <taxon>Coleoptera</taxon>
        <taxon>Polyphaga</taxon>
        <taxon>Cucujiformia</taxon>
        <taxon>Curculionidae</taxon>
        <taxon>Dryophthorinae</taxon>
        <taxon>Rhynchophorus</taxon>
    </lineage>
</organism>
<protein>
    <submittedName>
        <fullName evidence="2">Uncharacterized protein</fullName>
    </submittedName>
</protein>
<sequence length="362" mass="39500">MSRDELQHIRDRLLQLAEASSGQRRPLNVKRKVALSRQTSKTAAAPKLSMQDFVRMDPGYGGCGYVRGIAERIRSDKNHTGIGADDEGAVDVVVAASAGGTSMKEGCYTPDIEHLVFPNPKKRSPQQVAPATLADAPPPPPPPPSNKTRSRLAEMFALSRHLQRSSTERQEAKARTGPQVNRSIDSAIESSNSVTSHARQAAPITDANKRWVYSVDETVRQNFLSRAPSRVSPSNDNNKNGASFEITASAGPTQVSSTSPFPPTHVRPRRTANATLSPTTNRPTGFLVVFHRYLRYAVAYRWSLAAVSFRVKEVDAPGGSVSDQSPVRVSIGRQNDTIELLRNRNARILLFSVNWSDLVGGI</sequence>
<name>A0A834IHQ6_RHYFE</name>
<evidence type="ECO:0000313" key="3">
    <source>
        <dbReference type="Proteomes" id="UP000625711"/>
    </source>
</evidence>
<accession>A0A834IHQ6</accession>
<proteinExistence type="predicted"/>
<gene>
    <name evidence="2" type="ORF">GWI33_013030</name>
</gene>
<feature type="region of interest" description="Disordered" evidence="1">
    <location>
        <begin position="226"/>
        <end position="278"/>
    </location>
</feature>
<evidence type="ECO:0000256" key="1">
    <source>
        <dbReference type="SAM" id="MobiDB-lite"/>
    </source>
</evidence>
<dbReference type="AlphaFoldDB" id="A0A834IHQ6"/>
<feature type="compositionally biased region" description="Polar residues" evidence="1">
    <location>
        <begin position="231"/>
        <end position="241"/>
    </location>
</feature>
<feature type="compositionally biased region" description="Pro residues" evidence="1">
    <location>
        <begin position="136"/>
        <end position="145"/>
    </location>
</feature>
<evidence type="ECO:0000313" key="2">
    <source>
        <dbReference type="EMBL" id="KAF7274302.1"/>
    </source>
</evidence>
<dbReference type="EMBL" id="JAACXV010012933">
    <property type="protein sequence ID" value="KAF7274302.1"/>
    <property type="molecule type" value="Genomic_DNA"/>
</dbReference>
<feature type="compositionally biased region" description="Polar residues" evidence="1">
    <location>
        <begin position="250"/>
        <end position="259"/>
    </location>
</feature>